<dbReference type="InterPro" id="IPR036764">
    <property type="entry name" value="Peptidase_Prp_sf"/>
</dbReference>
<dbReference type="GO" id="GO:0006508">
    <property type="term" value="P:proteolysis"/>
    <property type="evidence" value="ECO:0007669"/>
    <property type="project" value="UniProtKB-KW"/>
</dbReference>
<dbReference type="OrthoDB" id="48998at2"/>
<evidence type="ECO:0000256" key="6">
    <source>
        <dbReference type="ARBA" id="ARBA00044538"/>
    </source>
</evidence>
<evidence type="ECO:0000256" key="1">
    <source>
        <dbReference type="ARBA" id="ARBA00022517"/>
    </source>
</evidence>
<proteinExistence type="inferred from homology"/>
<evidence type="ECO:0000256" key="4">
    <source>
        <dbReference type="ARBA" id="ARBA00022807"/>
    </source>
</evidence>
<evidence type="ECO:0000256" key="3">
    <source>
        <dbReference type="ARBA" id="ARBA00022801"/>
    </source>
</evidence>
<dbReference type="AlphaFoldDB" id="A0A1H9PLA3"/>
<protein>
    <recommendedName>
        <fullName evidence="6">Ribosomal processing cysteine protease Prp</fullName>
    </recommendedName>
</protein>
<dbReference type="RefSeq" id="WP_089748026.1">
    <property type="nucleotide sequence ID" value="NZ_FOGF01000062.1"/>
</dbReference>
<reference evidence="7 8" key="1">
    <citation type="submission" date="2016-10" db="EMBL/GenBank/DDBJ databases">
        <authorList>
            <person name="de Groot N.N."/>
        </authorList>
    </citation>
    <scope>NUCLEOTIDE SEQUENCE [LARGE SCALE GENOMIC DNA]</scope>
    <source>
        <strain evidence="7 8">DSM 15827</strain>
    </source>
</reference>
<dbReference type="Proteomes" id="UP000198556">
    <property type="component" value="Unassembled WGS sequence"/>
</dbReference>
<dbReference type="EMBL" id="FOGF01000062">
    <property type="protein sequence ID" value="SER48992.1"/>
    <property type="molecule type" value="Genomic_DNA"/>
</dbReference>
<keyword evidence="1" id="KW-0690">Ribosome biogenesis</keyword>
<evidence type="ECO:0000256" key="5">
    <source>
        <dbReference type="ARBA" id="ARBA00044503"/>
    </source>
</evidence>
<evidence type="ECO:0000313" key="7">
    <source>
        <dbReference type="EMBL" id="SER48992.1"/>
    </source>
</evidence>
<keyword evidence="8" id="KW-1185">Reference proteome</keyword>
<dbReference type="Gene3D" id="3.30.70.1490">
    <property type="entry name" value="Cysteine protease Prp"/>
    <property type="match status" value="1"/>
</dbReference>
<evidence type="ECO:0000256" key="2">
    <source>
        <dbReference type="ARBA" id="ARBA00022670"/>
    </source>
</evidence>
<dbReference type="CDD" id="cd16332">
    <property type="entry name" value="Prp-like"/>
    <property type="match status" value="1"/>
</dbReference>
<dbReference type="GO" id="GO:0008234">
    <property type="term" value="F:cysteine-type peptidase activity"/>
    <property type="evidence" value="ECO:0007669"/>
    <property type="project" value="UniProtKB-KW"/>
</dbReference>
<name>A0A1H9PLA3_9LACT</name>
<sequence>MIKVHVKQQNDEIVSITVTGHAGFAEHGEDIVCAAVSALTTNTVNGIDRLANFQPIVEVDQVEGGYLYVEMRTDISSEQFSIAQLLLKNLIYGLTDIETQYPQFINIERT</sequence>
<dbReference type="InterPro" id="IPR007422">
    <property type="entry name" value="Peptidase_Prp"/>
</dbReference>
<gene>
    <name evidence="7" type="ORF">SAMN05421767_1623</name>
</gene>
<comment type="similarity">
    <text evidence="5">Belongs to the Prp family.</text>
</comment>
<accession>A0A1H9PLA3</accession>
<dbReference type="PANTHER" id="PTHR39178">
    <property type="entry name" value="HYPOTHETICAL RIBOSOME-ASSOCIATED PROTEIN"/>
    <property type="match status" value="1"/>
</dbReference>
<dbReference type="PANTHER" id="PTHR39178:SF1">
    <property type="entry name" value="RIBOSOMAL-PROCESSING CYSTEINE PROTEASE PRP"/>
    <property type="match status" value="1"/>
</dbReference>
<organism evidence="7 8">
    <name type="scientific">Granulicatella balaenopterae</name>
    <dbReference type="NCBI Taxonomy" id="137733"/>
    <lineage>
        <taxon>Bacteria</taxon>
        <taxon>Bacillati</taxon>
        <taxon>Bacillota</taxon>
        <taxon>Bacilli</taxon>
        <taxon>Lactobacillales</taxon>
        <taxon>Carnobacteriaceae</taxon>
        <taxon>Granulicatella</taxon>
    </lineage>
</organism>
<evidence type="ECO:0000313" key="8">
    <source>
        <dbReference type="Proteomes" id="UP000198556"/>
    </source>
</evidence>
<keyword evidence="2" id="KW-0645">Protease</keyword>
<dbReference type="Pfam" id="PF04327">
    <property type="entry name" value="Peptidase_Prp"/>
    <property type="match status" value="1"/>
</dbReference>
<dbReference type="SUPFAM" id="SSF118010">
    <property type="entry name" value="TM1457-like"/>
    <property type="match status" value="1"/>
</dbReference>
<dbReference type="STRING" id="137733.SAMN05421767_1623"/>
<keyword evidence="3" id="KW-0378">Hydrolase</keyword>
<keyword evidence="4" id="KW-0788">Thiol protease</keyword>
<dbReference type="GO" id="GO:0042254">
    <property type="term" value="P:ribosome biogenesis"/>
    <property type="evidence" value="ECO:0007669"/>
    <property type="project" value="UniProtKB-KW"/>
</dbReference>